<dbReference type="GO" id="GO:0006508">
    <property type="term" value="P:proteolysis"/>
    <property type="evidence" value="ECO:0007669"/>
    <property type="project" value="UniProtKB-KW"/>
</dbReference>
<dbReference type="InterPro" id="IPR001915">
    <property type="entry name" value="Peptidase_M48"/>
</dbReference>
<dbReference type="PANTHER" id="PTHR34978:SF3">
    <property type="entry name" value="SLR0241 PROTEIN"/>
    <property type="match status" value="1"/>
</dbReference>
<keyword evidence="2" id="KW-0479">Metal-binding</keyword>
<dbReference type="AlphaFoldDB" id="A0A5C4LRL8"/>
<feature type="transmembrane region" description="Helical" evidence="7">
    <location>
        <begin position="279"/>
        <end position="296"/>
    </location>
</feature>
<reference evidence="9 10" key="1">
    <citation type="submission" date="2019-06" db="EMBL/GenBank/DDBJ databases">
        <title>Amycolatopsis alkalitolerans sp. nov., isolated from Gastrodia elata Blume.</title>
        <authorList>
            <person name="Narsing Rao M.P."/>
            <person name="Li W.J."/>
        </authorList>
    </citation>
    <scope>NUCLEOTIDE SEQUENCE [LARGE SCALE GENOMIC DNA]</scope>
    <source>
        <strain evidence="9 10">SYSUP0005</strain>
    </source>
</reference>
<evidence type="ECO:0000256" key="5">
    <source>
        <dbReference type="ARBA" id="ARBA00023049"/>
    </source>
</evidence>
<keyword evidence="4 6" id="KW-0862">Zinc</keyword>
<accession>A0A5C4LRL8</accession>
<evidence type="ECO:0000256" key="7">
    <source>
        <dbReference type="SAM" id="Phobius"/>
    </source>
</evidence>
<evidence type="ECO:0000256" key="1">
    <source>
        <dbReference type="ARBA" id="ARBA00022670"/>
    </source>
</evidence>
<dbReference type="EMBL" id="VDFW01000046">
    <property type="protein sequence ID" value="TNC20065.1"/>
    <property type="molecule type" value="Genomic_DNA"/>
</dbReference>
<gene>
    <name evidence="9" type="ORF">FG385_31545</name>
</gene>
<evidence type="ECO:0000256" key="2">
    <source>
        <dbReference type="ARBA" id="ARBA00022723"/>
    </source>
</evidence>
<dbReference type="InterPro" id="IPR052173">
    <property type="entry name" value="Beta-lactam_resp_regulator"/>
</dbReference>
<dbReference type="PANTHER" id="PTHR34978">
    <property type="entry name" value="POSSIBLE SENSOR-TRANSDUCER PROTEIN BLAR"/>
    <property type="match status" value="1"/>
</dbReference>
<dbReference type="Pfam" id="PF01435">
    <property type="entry name" value="Peptidase_M48"/>
    <property type="match status" value="1"/>
</dbReference>
<evidence type="ECO:0000256" key="3">
    <source>
        <dbReference type="ARBA" id="ARBA00022801"/>
    </source>
</evidence>
<keyword evidence="5 6" id="KW-0482">Metalloprotease</keyword>
<name>A0A5C4LRL8_9PSEU</name>
<protein>
    <submittedName>
        <fullName evidence="9">M56 family metallopeptidase</fullName>
    </submittedName>
</protein>
<comment type="cofactor">
    <cofactor evidence="6">
        <name>Zn(2+)</name>
        <dbReference type="ChEBI" id="CHEBI:29105"/>
    </cofactor>
    <text evidence="6">Binds 1 zinc ion per subunit.</text>
</comment>
<proteinExistence type="inferred from homology"/>
<organism evidence="9 10">
    <name type="scientific">Amycolatopsis alkalitolerans</name>
    <dbReference type="NCBI Taxonomy" id="2547244"/>
    <lineage>
        <taxon>Bacteria</taxon>
        <taxon>Bacillati</taxon>
        <taxon>Actinomycetota</taxon>
        <taxon>Actinomycetes</taxon>
        <taxon>Pseudonocardiales</taxon>
        <taxon>Pseudonocardiaceae</taxon>
        <taxon>Amycolatopsis</taxon>
    </lineage>
</organism>
<keyword evidence="3 6" id="KW-0378">Hydrolase</keyword>
<feature type="transmembrane region" description="Helical" evidence="7">
    <location>
        <begin position="6"/>
        <end position="23"/>
    </location>
</feature>
<comment type="similarity">
    <text evidence="6">Belongs to the peptidase M48 family.</text>
</comment>
<feature type="transmembrane region" description="Helical" evidence="7">
    <location>
        <begin position="35"/>
        <end position="61"/>
    </location>
</feature>
<keyword evidence="7" id="KW-0472">Membrane</keyword>
<keyword evidence="7" id="KW-0812">Transmembrane</keyword>
<dbReference type="GO" id="GO:0004222">
    <property type="term" value="F:metalloendopeptidase activity"/>
    <property type="evidence" value="ECO:0007669"/>
    <property type="project" value="InterPro"/>
</dbReference>
<evidence type="ECO:0000256" key="6">
    <source>
        <dbReference type="RuleBase" id="RU003983"/>
    </source>
</evidence>
<dbReference type="Gene3D" id="3.30.2010.10">
    <property type="entry name" value="Metalloproteases ('zincins'), catalytic domain"/>
    <property type="match status" value="1"/>
</dbReference>
<dbReference type="RefSeq" id="WP_139100461.1">
    <property type="nucleotide sequence ID" value="NZ_VDFW01000046.1"/>
</dbReference>
<feature type="domain" description="Peptidase M48" evidence="8">
    <location>
        <begin position="124"/>
        <end position="215"/>
    </location>
</feature>
<dbReference type="Proteomes" id="UP000305546">
    <property type="component" value="Unassembled WGS sequence"/>
</dbReference>
<keyword evidence="7" id="KW-1133">Transmembrane helix</keyword>
<keyword evidence="10" id="KW-1185">Reference proteome</keyword>
<evidence type="ECO:0000256" key="4">
    <source>
        <dbReference type="ARBA" id="ARBA00022833"/>
    </source>
</evidence>
<comment type="caution">
    <text evidence="9">The sequence shown here is derived from an EMBL/GenBank/DDBJ whole genome shotgun (WGS) entry which is preliminary data.</text>
</comment>
<evidence type="ECO:0000313" key="9">
    <source>
        <dbReference type="EMBL" id="TNC20065.1"/>
    </source>
</evidence>
<dbReference type="OrthoDB" id="3541294at2"/>
<sequence>MHIAVYLPLVLPLAAAPSARWLAARLDPRVATGLLTVVALGLAAAGGIALTALAATAVGQIPLLGALGDWSVWVLRRDDPASLTLALVACVLLTAALATAGRTLVRRVRALADAARTARLLPLAGPRDQVVVLDDPTPDAYALPGAPGRIVVSTGMLDALDEREQRVLFAHERAHLACGHHLFVTLAYVAAATNPLLLPVAAAVRYSTERWADEHAARVVGDRRLVARTIAKAALLTRRGVPAAALGIATGLVGRLRGPGPVPRRVAALLATPPRQRRLLLAVTLGVLVLAALSSIEAARDLDALFELARAGTGPA</sequence>
<feature type="transmembrane region" description="Helical" evidence="7">
    <location>
        <begin position="81"/>
        <end position="100"/>
    </location>
</feature>
<keyword evidence="1 6" id="KW-0645">Protease</keyword>
<dbReference type="CDD" id="cd07326">
    <property type="entry name" value="M56_BlaR1_MecR1_like"/>
    <property type="match status" value="1"/>
</dbReference>
<evidence type="ECO:0000259" key="8">
    <source>
        <dbReference type="Pfam" id="PF01435"/>
    </source>
</evidence>
<dbReference type="GO" id="GO:0046872">
    <property type="term" value="F:metal ion binding"/>
    <property type="evidence" value="ECO:0007669"/>
    <property type="project" value="UniProtKB-KW"/>
</dbReference>
<evidence type="ECO:0000313" key="10">
    <source>
        <dbReference type="Proteomes" id="UP000305546"/>
    </source>
</evidence>